<evidence type="ECO:0000256" key="1">
    <source>
        <dbReference type="ARBA" id="ARBA00022723"/>
    </source>
</evidence>
<dbReference type="Gene3D" id="3.90.180.10">
    <property type="entry name" value="Medium-chain alcohol dehydrogenases, catalytic domain"/>
    <property type="match status" value="1"/>
</dbReference>
<keyword evidence="3" id="KW-0560">Oxidoreductase</keyword>
<name>A0A9D2BHR9_9FIRM</name>
<accession>A0A9D2BHR9</accession>
<sequence length="360" mass="39276">MAVRMIPRTMVGATLPGNSTVEMKEFEVPKPGHGEVLIRTKATTICGSDIRCIYREHTGKGAEGYIPGMVAGHEPCGVIVEEGEGLRRFKKGDRVIVYHISGCGVCNDCRRGYYISCKSPFRRAYGWQRNGGMAPYILAEEKDLIALPDELTYKDGAQVACGFGTVYEAIEKIGVSGNDAVLVTGLGPVGLAALMLAKAMGANHLIGVEMNEYRIELAKRLNLADEVFRPGEDTLEKILAVTGGNGVERAIDASASDAGRQLAIRATREWGKIAFVGEGGTCTFQPSPDILHGQKTIYGSWVTSLWRMEELVERLVRWKIHPEDLITHEFPVERAGEAYRLMAQGNCGKVAVVFGEPSER</sequence>
<protein>
    <submittedName>
        <fullName evidence="5">Zinc-binding dehydrogenase</fullName>
    </submittedName>
</protein>
<evidence type="ECO:0000313" key="6">
    <source>
        <dbReference type="Proteomes" id="UP000886890"/>
    </source>
</evidence>
<dbReference type="Proteomes" id="UP000886890">
    <property type="component" value="Unassembled WGS sequence"/>
</dbReference>
<dbReference type="GO" id="GO:0016491">
    <property type="term" value="F:oxidoreductase activity"/>
    <property type="evidence" value="ECO:0007669"/>
    <property type="project" value="UniProtKB-KW"/>
</dbReference>
<dbReference type="SMART" id="SM00829">
    <property type="entry name" value="PKS_ER"/>
    <property type="match status" value="1"/>
</dbReference>
<dbReference type="PANTHER" id="PTHR43401:SF2">
    <property type="entry name" value="L-THREONINE 3-DEHYDROGENASE"/>
    <property type="match status" value="1"/>
</dbReference>
<keyword evidence="1" id="KW-0479">Metal-binding</keyword>
<reference evidence="5" key="2">
    <citation type="submission" date="2021-04" db="EMBL/GenBank/DDBJ databases">
        <authorList>
            <person name="Gilroy R."/>
        </authorList>
    </citation>
    <scope>NUCLEOTIDE SEQUENCE</scope>
    <source>
        <strain evidence="5">CHK183-1962</strain>
    </source>
</reference>
<reference evidence="5" key="1">
    <citation type="journal article" date="2021" name="PeerJ">
        <title>Extensive microbial diversity within the chicken gut microbiome revealed by metagenomics and culture.</title>
        <authorList>
            <person name="Gilroy R."/>
            <person name="Ravi A."/>
            <person name="Getino M."/>
            <person name="Pursley I."/>
            <person name="Horton D.L."/>
            <person name="Alikhan N.F."/>
            <person name="Baker D."/>
            <person name="Gharbi K."/>
            <person name="Hall N."/>
            <person name="Watson M."/>
            <person name="Adriaenssens E.M."/>
            <person name="Foster-Nyarko E."/>
            <person name="Jarju S."/>
            <person name="Secka A."/>
            <person name="Antonio M."/>
            <person name="Oren A."/>
            <person name="Chaudhuri R.R."/>
            <person name="La Ragione R."/>
            <person name="Hildebrand F."/>
            <person name="Pallen M.J."/>
        </authorList>
    </citation>
    <scope>NUCLEOTIDE SEQUENCE</scope>
    <source>
        <strain evidence="5">CHK183-1962</strain>
    </source>
</reference>
<dbReference type="InterPro" id="IPR036291">
    <property type="entry name" value="NAD(P)-bd_dom_sf"/>
</dbReference>
<dbReference type="CDD" id="cd08239">
    <property type="entry name" value="THR_DH_like"/>
    <property type="match status" value="1"/>
</dbReference>
<dbReference type="SUPFAM" id="SSF51735">
    <property type="entry name" value="NAD(P)-binding Rossmann-fold domains"/>
    <property type="match status" value="1"/>
</dbReference>
<dbReference type="PANTHER" id="PTHR43401">
    <property type="entry name" value="L-THREONINE 3-DEHYDROGENASE"/>
    <property type="match status" value="1"/>
</dbReference>
<dbReference type="InterPro" id="IPR013154">
    <property type="entry name" value="ADH-like_N"/>
</dbReference>
<gene>
    <name evidence="5" type="ORF">H9734_05570</name>
</gene>
<dbReference type="Pfam" id="PF08240">
    <property type="entry name" value="ADH_N"/>
    <property type="match status" value="1"/>
</dbReference>
<dbReference type="InterPro" id="IPR050129">
    <property type="entry name" value="Zn_alcohol_dh"/>
</dbReference>
<dbReference type="InterPro" id="IPR013149">
    <property type="entry name" value="ADH-like_C"/>
</dbReference>
<comment type="caution">
    <text evidence="5">The sequence shown here is derived from an EMBL/GenBank/DDBJ whole genome shotgun (WGS) entry which is preliminary data.</text>
</comment>
<dbReference type="InterPro" id="IPR020843">
    <property type="entry name" value="ER"/>
</dbReference>
<keyword evidence="2" id="KW-0862">Zinc</keyword>
<evidence type="ECO:0000256" key="2">
    <source>
        <dbReference type="ARBA" id="ARBA00022833"/>
    </source>
</evidence>
<dbReference type="AlphaFoldDB" id="A0A9D2BHR9"/>
<dbReference type="InterPro" id="IPR011032">
    <property type="entry name" value="GroES-like_sf"/>
</dbReference>
<dbReference type="GO" id="GO:0046872">
    <property type="term" value="F:metal ion binding"/>
    <property type="evidence" value="ECO:0007669"/>
    <property type="project" value="UniProtKB-KW"/>
</dbReference>
<dbReference type="Gene3D" id="3.40.50.720">
    <property type="entry name" value="NAD(P)-binding Rossmann-like Domain"/>
    <property type="match status" value="1"/>
</dbReference>
<evidence type="ECO:0000256" key="3">
    <source>
        <dbReference type="ARBA" id="ARBA00023002"/>
    </source>
</evidence>
<dbReference type="EMBL" id="DXEK01000090">
    <property type="protein sequence ID" value="HIX77050.1"/>
    <property type="molecule type" value="Genomic_DNA"/>
</dbReference>
<feature type="domain" description="Enoyl reductase (ER)" evidence="4">
    <location>
        <begin position="17"/>
        <end position="352"/>
    </location>
</feature>
<proteinExistence type="predicted"/>
<evidence type="ECO:0000313" key="5">
    <source>
        <dbReference type="EMBL" id="HIX77050.1"/>
    </source>
</evidence>
<organism evidence="5 6">
    <name type="scientific">Candidatus Fusicatenibacter merdavium</name>
    <dbReference type="NCBI Taxonomy" id="2838600"/>
    <lineage>
        <taxon>Bacteria</taxon>
        <taxon>Bacillati</taxon>
        <taxon>Bacillota</taxon>
        <taxon>Clostridia</taxon>
        <taxon>Lachnospirales</taxon>
        <taxon>Lachnospiraceae</taxon>
        <taxon>Fusicatenibacter</taxon>
    </lineage>
</organism>
<evidence type="ECO:0000259" key="4">
    <source>
        <dbReference type="SMART" id="SM00829"/>
    </source>
</evidence>
<dbReference type="Pfam" id="PF00107">
    <property type="entry name" value="ADH_zinc_N"/>
    <property type="match status" value="1"/>
</dbReference>
<dbReference type="SUPFAM" id="SSF50129">
    <property type="entry name" value="GroES-like"/>
    <property type="match status" value="1"/>
</dbReference>